<keyword evidence="10" id="KW-1185">Reference proteome</keyword>
<comment type="subcellular location">
    <subcellularLocation>
        <location evidence="1 7">Cell membrane</location>
        <topology evidence="1 7">Multi-pass membrane protein</topology>
    </subcellularLocation>
</comment>
<proteinExistence type="inferred from homology"/>
<dbReference type="InterPro" id="IPR035906">
    <property type="entry name" value="MetI-like_sf"/>
</dbReference>
<evidence type="ECO:0000256" key="1">
    <source>
        <dbReference type="ARBA" id="ARBA00004651"/>
    </source>
</evidence>
<feature type="transmembrane region" description="Helical" evidence="7">
    <location>
        <begin position="180"/>
        <end position="202"/>
    </location>
</feature>
<evidence type="ECO:0000313" key="10">
    <source>
        <dbReference type="Proteomes" id="UP000653578"/>
    </source>
</evidence>
<evidence type="ECO:0000256" key="2">
    <source>
        <dbReference type="ARBA" id="ARBA00022448"/>
    </source>
</evidence>
<dbReference type="Proteomes" id="UP000653578">
    <property type="component" value="Unassembled WGS sequence"/>
</dbReference>
<dbReference type="SUPFAM" id="SSF161098">
    <property type="entry name" value="MetI-like"/>
    <property type="match status" value="1"/>
</dbReference>
<reference evidence="9 10" key="1">
    <citation type="submission" date="2019-10" db="EMBL/GenBank/DDBJ databases">
        <title>Description of Paenibacillus humi sp. nov.</title>
        <authorList>
            <person name="Carlier A."/>
            <person name="Qi S."/>
        </authorList>
    </citation>
    <scope>NUCLEOTIDE SEQUENCE [LARGE SCALE GENOMIC DNA]</scope>
    <source>
        <strain evidence="9 10">LMG 31461</strain>
    </source>
</reference>
<feature type="transmembrane region" description="Helical" evidence="7">
    <location>
        <begin position="128"/>
        <end position="148"/>
    </location>
</feature>
<feature type="domain" description="ABC transmembrane type-1" evidence="8">
    <location>
        <begin position="90"/>
        <end position="307"/>
    </location>
</feature>
<evidence type="ECO:0000313" key="9">
    <source>
        <dbReference type="EMBL" id="NOU67377.1"/>
    </source>
</evidence>
<dbReference type="CDD" id="cd06261">
    <property type="entry name" value="TM_PBP2"/>
    <property type="match status" value="1"/>
</dbReference>
<dbReference type="Pfam" id="PF00528">
    <property type="entry name" value="BPD_transp_1"/>
    <property type="match status" value="1"/>
</dbReference>
<dbReference type="EMBL" id="WHNY01000067">
    <property type="protein sequence ID" value="NOU67377.1"/>
    <property type="molecule type" value="Genomic_DNA"/>
</dbReference>
<dbReference type="PANTHER" id="PTHR30193">
    <property type="entry name" value="ABC TRANSPORTER PERMEASE PROTEIN"/>
    <property type="match status" value="1"/>
</dbReference>
<organism evidence="9 10">
    <name type="scientific">Paenibacillus plantarum</name>
    <dbReference type="NCBI Taxonomy" id="2654975"/>
    <lineage>
        <taxon>Bacteria</taxon>
        <taxon>Bacillati</taxon>
        <taxon>Bacillota</taxon>
        <taxon>Bacilli</taxon>
        <taxon>Bacillales</taxon>
        <taxon>Paenibacillaceae</taxon>
        <taxon>Paenibacillus</taxon>
    </lineage>
</organism>
<dbReference type="RefSeq" id="WP_171634094.1">
    <property type="nucleotide sequence ID" value="NZ_WHNY01000067.1"/>
</dbReference>
<sequence length="318" mass="36058">MVTKGASPSGNSQLTAPSKSGIKGLERQKWLFVLLAIGPSYVGYLLFTLYPNIMSVYYSFLKWDGLSKPKFIWFDNFITMFQDYFFWRALYHNLLLMITIPPLIIIISLVLSYLLINKSFREAPMYKIIFFFPNVLSIVVITLLWVYIYDGSNGLLNGLLKIFGYDNNSYYWLSNPKTSIWLLVPPTIWGAMGFYIVIFINAMKGIPKTMYEAAILDGASHLTRLISITMPLISPIIKISFLFLFLGTFKGFEMILIMTNGGPAGSTEVIGLYMFTQAFSISGRNYGYASAIGLFIFVLLVLGKVLIDKFIPNTDVEY</sequence>
<keyword evidence="3" id="KW-1003">Cell membrane</keyword>
<evidence type="ECO:0000256" key="4">
    <source>
        <dbReference type="ARBA" id="ARBA00022692"/>
    </source>
</evidence>
<feature type="transmembrane region" description="Helical" evidence="7">
    <location>
        <begin position="287"/>
        <end position="307"/>
    </location>
</feature>
<protein>
    <submittedName>
        <fullName evidence="9">ABC transporter permease subunit</fullName>
    </submittedName>
</protein>
<dbReference type="InterPro" id="IPR000515">
    <property type="entry name" value="MetI-like"/>
</dbReference>
<accession>A0ABX1XFU3</accession>
<evidence type="ECO:0000256" key="6">
    <source>
        <dbReference type="ARBA" id="ARBA00023136"/>
    </source>
</evidence>
<feature type="transmembrane region" description="Helical" evidence="7">
    <location>
        <begin position="255"/>
        <end position="275"/>
    </location>
</feature>
<comment type="similarity">
    <text evidence="7">Belongs to the binding-protein-dependent transport system permease family.</text>
</comment>
<keyword evidence="5 7" id="KW-1133">Transmembrane helix</keyword>
<feature type="transmembrane region" description="Helical" evidence="7">
    <location>
        <begin position="94"/>
        <end position="116"/>
    </location>
</feature>
<dbReference type="PROSITE" id="PS50928">
    <property type="entry name" value="ABC_TM1"/>
    <property type="match status" value="1"/>
</dbReference>
<evidence type="ECO:0000256" key="5">
    <source>
        <dbReference type="ARBA" id="ARBA00022989"/>
    </source>
</evidence>
<dbReference type="PANTHER" id="PTHR30193:SF41">
    <property type="entry name" value="DIACETYLCHITOBIOSE UPTAKE SYSTEM PERMEASE PROTEIN NGCF"/>
    <property type="match status" value="1"/>
</dbReference>
<keyword evidence="2 7" id="KW-0813">Transport</keyword>
<dbReference type="InterPro" id="IPR051393">
    <property type="entry name" value="ABC_transporter_permease"/>
</dbReference>
<comment type="caution">
    <text evidence="9">The sequence shown here is derived from an EMBL/GenBank/DDBJ whole genome shotgun (WGS) entry which is preliminary data.</text>
</comment>
<feature type="transmembrane region" description="Helical" evidence="7">
    <location>
        <begin position="222"/>
        <end position="249"/>
    </location>
</feature>
<evidence type="ECO:0000256" key="7">
    <source>
        <dbReference type="RuleBase" id="RU363032"/>
    </source>
</evidence>
<keyword evidence="6 7" id="KW-0472">Membrane</keyword>
<keyword evidence="4 7" id="KW-0812">Transmembrane</keyword>
<name>A0ABX1XFU3_9BACL</name>
<dbReference type="Gene3D" id="1.10.3720.10">
    <property type="entry name" value="MetI-like"/>
    <property type="match status" value="1"/>
</dbReference>
<gene>
    <name evidence="9" type="ORF">GC096_25360</name>
</gene>
<evidence type="ECO:0000259" key="8">
    <source>
        <dbReference type="PROSITE" id="PS50928"/>
    </source>
</evidence>
<evidence type="ECO:0000256" key="3">
    <source>
        <dbReference type="ARBA" id="ARBA00022475"/>
    </source>
</evidence>
<feature type="transmembrane region" description="Helical" evidence="7">
    <location>
        <begin position="30"/>
        <end position="50"/>
    </location>
</feature>